<keyword evidence="4" id="KW-1185">Reference proteome</keyword>
<organism evidence="3 4">
    <name type="scientific">Protopolystoma xenopodis</name>
    <dbReference type="NCBI Taxonomy" id="117903"/>
    <lineage>
        <taxon>Eukaryota</taxon>
        <taxon>Metazoa</taxon>
        <taxon>Spiralia</taxon>
        <taxon>Lophotrochozoa</taxon>
        <taxon>Platyhelminthes</taxon>
        <taxon>Monogenea</taxon>
        <taxon>Polyopisthocotylea</taxon>
        <taxon>Polystomatidea</taxon>
        <taxon>Polystomatidae</taxon>
        <taxon>Protopolystoma</taxon>
    </lineage>
</organism>
<feature type="region of interest" description="Disordered" evidence="1">
    <location>
        <begin position="136"/>
        <end position="161"/>
    </location>
</feature>
<accession>A0A3S5CKJ6</accession>
<reference evidence="3" key="1">
    <citation type="submission" date="2018-11" db="EMBL/GenBank/DDBJ databases">
        <authorList>
            <consortium name="Pathogen Informatics"/>
        </authorList>
    </citation>
    <scope>NUCLEOTIDE SEQUENCE</scope>
</reference>
<sequence>MLANILIQCLLFYLPHLFYQAHVQVFENEWHNCDHVANLFQMSRCLSPSDRPCLLRLLSLARHNFPLINGEINLPAPLALSQGNFNPLELYEKLMALHLHQQAKELLTSDTIASSEAGFCPIPVYEPVLSESGREPFAADSGSIGSAQVSASNPTLSRPNAPSLAVTAATVPTGQLLKSELEPLSISKPIIGIGSDDQTQVTCV</sequence>
<proteinExistence type="predicted"/>
<keyword evidence="2" id="KW-0732">Signal</keyword>
<feature type="signal peptide" evidence="2">
    <location>
        <begin position="1"/>
        <end position="20"/>
    </location>
</feature>
<name>A0A3S5CKJ6_9PLAT</name>
<evidence type="ECO:0000256" key="2">
    <source>
        <dbReference type="SAM" id="SignalP"/>
    </source>
</evidence>
<feature type="chain" id="PRO_5018666050" evidence="2">
    <location>
        <begin position="21"/>
        <end position="204"/>
    </location>
</feature>
<gene>
    <name evidence="3" type="ORF">PXEA_LOCUS9446</name>
</gene>
<evidence type="ECO:0000256" key="1">
    <source>
        <dbReference type="SAM" id="MobiDB-lite"/>
    </source>
</evidence>
<comment type="caution">
    <text evidence="3">The sequence shown here is derived from an EMBL/GenBank/DDBJ whole genome shotgun (WGS) entry which is preliminary data.</text>
</comment>
<dbReference type="Proteomes" id="UP000784294">
    <property type="component" value="Unassembled WGS sequence"/>
</dbReference>
<evidence type="ECO:0000313" key="4">
    <source>
        <dbReference type="Proteomes" id="UP000784294"/>
    </source>
</evidence>
<protein>
    <submittedName>
        <fullName evidence="3">Uncharacterized protein</fullName>
    </submittedName>
</protein>
<dbReference type="EMBL" id="CAAALY010026779">
    <property type="protein sequence ID" value="VEL16006.1"/>
    <property type="molecule type" value="Genomic_DNA"/>
</dbReference>
<dbReference type="AlphaFoldDB" id="A0A3S5CKJ6"/>
<feature type="compositionally biased region" description="Polar residues" evidence="1">
    <location>
        <begin position="143"/>
        <end position="160"/>
    </location>
</feature>
<evidence type="ECO:0000313" key="3">
    <source>
        <dbReference type="EMBL" id="VEL16006.1"/>
    </source>
</evidence>